<protein>
    <submittedName>
        <fullName evidence="2">Uncharacterized protein</fullName>
    </submittedName>
</protein>
<feature type="region of interest" description="Disordered" evidence="1">
    <location>
        <begin position="67"/>
        <end position="103"/>
    </location>
</feature>
<organism evidence="2 3">
    <name type="scientific">Postia placenta MAD-698-R-SB12</name>
    <dbReference type="NCBI Taxonomy" id="670580"/>
    <lineage>
        <taxon>Eukaryota</taxon>
        <taxon>Fungi</taxon>
        <taxon>Dikarya</taxon>
        <taxon>Basidiomycota</taxon>
        <taxon>Agaricomycotina</taxon>
        <taxon>Agaricomycetes</taxon>
        <taxon>Polyporales</taxon>
        <taxon>Adustoporiaceae</taxon>
        <taxon>Rhodonia</taxon>
    </lineage>
</organism>
<dbReference type="EMBL" id="KZ110594">
    <property type="protein sequence ID" value="OSX63974.1"/>
    <property type="molecule type" value="Genomic_DNA"/>
</dbReference>
<dbReference type="STRING" id="670580.A0A1X6N5U4"/>
<reference evidence="2 3" key="1">
    <citation type="submission" date="2017-04" db="EMBL/GenBank/DDBJ databases">
        <title>Genome Sequence of the Model Brown-Rot Fungus Postia placenta SB12.</title>
        <authorList>
            <consortium name="DOE Joint Genome Institute"/>
            <person name="Gaskell J."/>
            <person name="Kersten P."/>
            <person name="Larrondo L.F."/>
            <person name="Canessa P."/>
            <person name="Martinez D."/>
            <person name="Hibbett D."/>
            <person name="Schmoll M."/>
            <person name="Kubicek C.P."/>
            <person name="Martinez A.T."/>
            <person name="Yadav J."/>
            <person name="Master E."/>
            <person name="Magnuson J.K."/>
            <person name="James T."/>
            <person name="Yaver D."/>
            <person name="Berka R."/>
            <person name="Labutti K."/>
            <person name="Lipzen A."/>
            <person name="Aerts A."/>
            <person name="Barry K."/>
            <person name="Henrissat B."/>
            <person name="Blanchette R."/>
            <person name="Grigoriev I."/>
            <person name="Cullen D."/>
        </authorList>
    </citation>
    <scope>NUCLEOTIDE SEQUENCE [LARGE SCALE GENOMIC DNA]</scope>
    <source>
        <strain evidence="2 3">MAD-698-R-SB12</strain>
    </source>
</reference>
<keyword evidence="3" id="KW-1185">Reference proteome</keyword>
<gene>
    <name evidence="2" type="ORF">POSPLADRAFT_1039247</name>
</gene>
<name>A0A1X6N5U4_9APHY</name>
<dbReference type="GeneID" id="36322463"/>
<feature type="compositionally biased region" description="Polar residues" evidence="1">
    <location>
        <begin position="87"/>
        <end position="103"/>
    </location>
</feature>
<sequence length="336" mass="35986">MQVKGVRKLVRKLKRGIRHISQIGHHSKSATLVPEIDGAPNASLVGLLRDVPVVPISLPLTHNSKASCASMTSTTPSGSSSHRPLASESSEFPTAASQSALGYTGDAASSTYISITDEDNHPQQELVEVSPPAVPELVASSDNTPVEPFASRQDAPAEAAEPPSHQDDSMSQSALDASDDAAVRDNRDSTLDDSRFDSADAVETTQPAEDADPFLVDDDADGASQEEAEESLAEAPVGLSIDTAQQSLAQADEVPLAQASSPSDSTPHVDEPPPPPPPKIESDDEEEATPELYLPGLTLPTMFHPISNVRSHLFHTLTWWLYRQNIYYPCMIRRTL</sequence>
<proteinExistence type="predicted"/>
<evidence type="ECO:0000313" key="3">
    <source>
        <dbReference type="Proteomes" id="UP000194127"/>
    </source>
</evidence>
<dbReference type="OrthoDB" id="428342at2759"/>
<evidence type="ECO:0000313" key="2">
    <source>
        <dbReference type="EMBL" id="OSX63974.1"/>
    </source>
</evidence>
<feature type="compositionally biased region" description="Acidic residues" evidence="1">
    <location>
        <begin position="209"/>
        <end position="232"/>
    </location>
</feature>
<accession>A0A1X6N5U4</accession>
<feature type="compositionally biased region" description="Low complexity" evidence="1">
    <location>
        <begin position="70"/>
        <end position="81"/>
    </location>
</feature>
<evidence type="ECO:0000256" key="1">
    <source>
        <dbReference type="SAM" id="MobiDB-lite"/>
    </source>
</evidence>
<dbReference type="Proteomes" id="UP000194127">
    <property type="component" value="Unassembled WGS sequence"/>
</dbReference>
<dbReference type="AlphaFoldDB" id="A0A1X6N5U4"/>
<feature type="region of interest" description="Disordered" evidence="1">
    <location>
        <begin position="136"/>
        <end position="288"/>
    </location>
</feature>
<dbReference type="RefSeq" id="XP_024340768.1">
    <property type="nucleotide sequence ID" value="XM_024477513.1"/>
</dbReference>
<feature type="compositionally biased region" description="Basic and acidic residues" evidence="1">
    <location>
        <begin position="181"/>
        <end position="198"/>
    </location>
</feature>